<gene>
    <name evidence="2" type="ORF">ACFPRC_16520</name>
</gene>
<sequence>MTADLRLTVLGSASPYPRAGNPCSGYLVEGGGTRLWMDAGSGTLGALREHTGLDRIDGIWISHLHADHCADLLTAYYGLLHADLEPTAPTPLLGPPGIADRLAAFLTNGPRRSPVEDAFRVVELHDHHRARIGGLTLTSRAVSHGMPAFGLRVETEDGARLAYSGDSAPCEALTALADDCTVLLCEADYARPAPPGTEAVHHTPEEAGTTATTAGANRLVVTHLGPSLDPRTAARRAATRYAGPVEYAAPGSVFEIATPETPPGDVRVRPHTGR</sequence>
<keyword evidence="3" id="KW-1185">Reference proteome</keyword>
<evidence type="ECO:0000259" key="1">
    <source>
        <dbReference type="Pfam" id="PF12706"/>
    </source>
</evidence>
<dbReference type="Gene3D" id="3.60.15.10">
    <property type="entry name" value="Ribonuclease Z/Hydroxyacylglutathione hydrolase-like"/>
    <property type="match status" value="1"/>
</dbReference>
<reference evidence="3" key="1">
    <citation type="journal article" date="2019" name="Int. J. Syst. Evol. Microbiol.">
        <title>The Global Catalogue of Microorganisms (GCM) 10K type strain sequencing project: providing services to taxonomists for standard genome sequencing and annotation.</title>
        <authorList>
            <consortium name="The Broad Institute Genomics Platform"/>
            <consortium name="The Broad Institute Genome Sequencing Center for Infectious Disease"/>
            <person name="Wu L."/>
            <person name="Ma J."/>
        </authorList>
    </citation>
    <scope>NUCLEOTIDE SEQUENCE [LARGE SCALE GENOMIC DNA]</scope>
    <source>
        <strain evidence="3">CGMCC 4.1542</strain>
    </source>
</reference>
<comment type="caution">
    <text evidence="2">The sequence shown here is derived from an EMBL/GenBank/DDBJ whole genome shotgun (WGS) entry which is preliminary data.</text>
</comment>
<dbReference type="Pfam" id="PF12706">
    <property type="entry name" value="Lactamase_B_2"/>
    <property type="match status" value="1"/>
</dbReference>
<dbReference type="SUPFAM" id="SSF56281">
    <property type="entry name" value="Metallo-hydrolase/oxidoreductase"/>
    <property type="match status" value="1"/>
</dbReference>
<dbReference type="EMBL" id="JBHSJO010000001">
    <property type="protein sequence ID" value="MFC5016479.1"/>
    <property type="molecule type" value="Genomic_DNA"/>
</dbReference>
<dbReference type="PANTHER" id="PTHR46018">
    <property type="entry name" value="ZINC PHOSPHODIESTERASE ELAC PROTEIN 1"/>
    <property type="match status" value="1"/>
</dbReference>
<evidence type="ECO:0000313" key="3">
    <source>
        <dbReference type="Proteomes" id="UP001595855"/>
    </source>
</evidence>
<name>A0ABV9WUT3_9ACTN</name>
<accession>A0ABV9WUT3</accession>
<proteinExistence type="predicted"/>
<dbReference type="InterPro" id="IPR036866">
    <property type="entry name" value="RibonucZ/Hydroxyglut_hydro"/>
</dbReference>
<dbReference type="InterPro" id="IPR001279">
    <property type="entry name" value="Metallo-B-lactamas"/>
</dbReference>
<protein>
    <submittedName>
        <fullName evidence="2">MBL fold metallo-hydrolase</fullName>
    </submittedName>
</protein>
<organism evidence="2 3">
    <name type="scientific">Streptomyces lienomycini</name>
    <dbReference type="NCBI Taxonomy" id="284035"/>
    <lineage>
        <taxon>Bacteria</taxon>
        <taxon>Bacillati</taxon>
        <taxon>Actinomycetota</taxon>
        <taxon>Actinomycetes</taxon>
        <taxon>Kitasatosporales</taxon>
        <taxon>Streptomycetaceae</taxon>
        <taxon>Streptomyces</taxon>
    </lineage>
</organism>
<feature type="domain" description="Metallo-beta-lactamase" evidence="1">
    <location>
        <begin position="34"/>
        <end position="223"/>
    </location>
</feature>
<dbReference type="Proteomes" id="UP001595855">
    <property type="component" value="Unassembled WGS sequence"/>
</dbReference>
<dbReference type="CDD" id="cd07716">
    <property type="entry name" value="RNaseZ_short-form-like_MBL-fold"/>
    <property type="match status" value="1"/>
</dbReference>
<evidence type="ECO:0000313" key="2">
    <source>
        <dbReference type="EMBL" id="MFC5016479.1"/>
    </source>
</evidence>
<dbReference type="PANTHER" id="PTHR46018:SF4">
    <property type="entry name" value="METALLO-HYDROLASE YHFI-RELATED"/>
    <property type="match status" value="1"/>
</dbReference>
<dbReference type="RefSeq" id="WP_271319504.1">
    <property type="nucleotide sequence ID" value="NZ_BAAATN010000005.1"/>
</dbReference>